<dbReference type="OrthoDB" id="3684244at2"/>
<dbReference type="Proteomes" id="UP000199614">
    <property type="component" value="Unassembled WGS sequence"/>
</dbReference>
<dbReference type="Pfam" id="PF09900">
    <property type="entry name" value="DUF2127"/>
    <property type="match status" value="1"/>
</dbReference>
<dbReference type="STRING" id="260086.SAMN05216207_102194"/>
<evidence type="ECO:0000313" key="2">
    <source>
        <dbReference type="EMBL" id="SFN79309.1"/>
    </source>
</evidence>
<keyword evidence="1" id="KW-0812">Transmembrane</keyword>
<feature type="transmembrane region" description="Helical" evidence="1">
    <location>
        <begin position="109"/>
        <end position="127"/>
    </location>
</feature>
<dbReference type="AlphaFoldDB" id="A0A1I5BWW9"/>
<sequence length="164" mass="17803">MTRPAADARWTERLFRVALVVKGVDGAAELLGAVALLVVSGDWMHRVVAVILARDLLGPPDAPPARHLVAAIDDVAGGDRTFVVAYLGLHGILKLALVWALLRRWLPAYPVAVGVLALFVVYELVHAWHTGSVLLPFLALLDVAIIVLVLREYRMLRGQRAAPV</sequence>
<reference evidence="2 3" key="1">
    <citation type="submission" date="2016-10" db="EMBL/GenBank/DDBJ databases">
        <authorList>
            <person name="de Groot N.N."/>
        </authorList>
    </citation>
    <scope>NUCLEOTIDE SEQUENCE [LARGE SCALE GENOMIC DNA]</scope>
    <source>
        <strain evidence="2 3">CGMCC 4.1877</strain>
    </source>
</reference>
<dbReference type="EMBL" id="FOUY01000021">
    <property type="protein sequence ID" value="SFN79309.1"/>
    <property type="molecule type" value="Genomic_DNA"/>
</dbReference>
<keyword evidence="3" id="KW-1185">Reference proteome</keyword>
<name>A0A1I5BWW9_PSUAM</name>
<proteinExistence type="predicted"/>
<gene>
    <name evidence="2" type="ORF">SAMN05216207_102194</name>
</gene>
<protein>
    <submittedName>
        <fullName evidence="2">Uncharacterized membrane protein</fullName>
    </submittedName>
</protein>
<feature type="transmembrane region" description="Helical" evidence="1">
    <location>
        <begin position="83"/>
        <end position="102"/>
    </location>
</feature>
<evidence type="ECO:0000256" key="1">
    <source>
        <dbReference type="SAM" id="Phobius"/>
    </source>
</evidence>
<evidence type="ECO:0000313" key="3">
    <source>
        <dbReference type="Proteomes" id="UP000199614"/>
    </source>
</evidence>
<organism evidence="2 3">
    <name type="scientific">Pseudonocardia ammonioxydans</name>
    <dbReference type="NCBI Taxonomy" id="260086"/>
    <lineage>
        <taxon>Bacteria</taxon>
        <taxon>Bacillati</taxon>
        <taxon>Actinomycetota</taxon>
        <taxon>Actinomycetes</taxon>
        <taxon>Pseudonocardiales</taxon>
        <taxon>Pseudonocardiaceae</taxon>
        <taxon>Pseudonocardia</taxon>
    </lineage>
</organism>
<dbReference type="InterPro" id="IPR021125">
    <property type="entry name" value="DUF2127"/>
</dbReference>
<keyword evidence="1" id="KW-1133">Transmembrane helix</keyword>
<feature type="transmembrane region" description="Helical" evidence="1">
    <location>
        <begin position="133"/>
        <end position="150"/>
    </location>
</feature>
<accession>A0A1I5BWW9</accession>
<dbReference type="RefSeq" id="WP_093346849.1">
    <property type="nucleotide sequence ID" value="NZ_FOUY01000021.1"/>
</dbReference>
<keyword evidence="1" id="KW-0472">Membrane</keyword>